<feature type="region of interest" description="Disordered" evidence="3">
    <location>
        <begin position="302"/>
        <end position="321"/>
    </location>
</feature>
<evidence type="ECO:0000256" key="3">
    <source>
        <dbReference type="SAM" id="MobiDB-lite"/>
    </source>
</evidence>
<feature type="domain" description="Remorin C-terminal" evidence="4">
    <location>
        <begin position="617"/>
        <end position="710"/>
    </location>
</feature>
<accession>A0A8T0GTG7</accession>
<evidence type="ECO:0000259" key="4">
    <source>
        <dbReference type="Pfam" id="PF03763"/>
    </source>
</evidence>
<comment type="similarity">
    <text evidence="1">Belongs to the remorin family.</text>
</comment>
<evidence type="ECO:0000256" key="1">
    <source>
        <dbReference type="ARBA" id="ARBA00005711"/>
    </source>
</evidence>
<dbReference type="Pfam" id="PF03763">
    <property type="entry name" value="Remorin_C"/>
    <property type="match status" value="1"/>
</dbReference>
<protein>
    <recommendedName>
        <fullName evidence="4">Remorin C-terminal domain-containing protein</fullName>
    </recommendedName>
</protein>
<comment type="caution">
    <text evidence="5">The sequence shown here is derived from an EMBL/GenBank/DDBJ whole genome shotgun (WGS) entry which is preliminary data.</text>
</comment>
<dbReference type="PANTHER" id="PTHR31471:SF52">
    <property type="entry name" value="F12A21.28"/>
    <property type="match status" value="1"/>
</dbReference>
<dbReference type="InterPro" id="IPR005516">
    <property type="entry name" value="Remorin_C"/>
</dbReference>
<organism evidence="5 6">
    <name type="scientific">Ceratodon purpureus</name>
    <name type="common">Fire moss</name>
    <name type="synonym">Dicranum purpureum</name>
    <dbReference type="NCBI Taxonomy" id="3225"/>
    <lineage>
        <taxon>Eukaryota</taxon>
        <taxon>Viridiplantae</taxon>
        <taxon>Streptophyta</taxon>
        <taxon>Embryophyta</taxon>
        <taxon>Bryophyta</taxon>
        <taxon>Bryophytina</taxon>
        <taxon>Bryopsida</taxon>
        <taxon>Dicranidae</taxon>
        <taxon>Pseudoditrichales</taxon>
        <taxon>Ditrichaceae</taxon>
        <taxon>Ceratodon</taxon>
    </lineage>
</organism>
<evidence type="ECO:0000256" key="2">
    <source>
        <dbReference type="SAM" id="Coils"/>
    </source>
</evidence>
<feature type="region of interest" description="Disordered" evidence="3">
    <location>
        <begin position="333"/>
        <end position="352"/>
    </location>
</feature>
<keyword evidence="2" id="KW-0175">Coiled coil</keyword>
<keyword evidence="6" id="KW-1185">Reference proteome</keyword>
<sequence>MGGLSHLPDGGFGNPRYNYRHRSLVPRNKLEDDVSPKSVITGIRFISPASSSSSSMDHRPLSDHTKLHQPHHDRGYSISDGEASDPDTLLESSRELNKVCAISRSLETLPETHSLTLNSIETKGERSYNESALLQDRHQIQLSKRSHQKTTSNGDALGQDIMSISSTEYFTGSESSRMNTQGGVSSQDTPLQNRRIEENRAISTVHSPQHEVTNPFENPGTPLRFFSGWQSQLGSPVGSHIGHGSLGFDKGIIGSFSPANLTDQLSRGIPFQHRFLSGPLHGGISPRPTPSKWDDAEKWIVSPGHHESSTPPKEQRPQQPFQIGRRHSISEHYHRPNFAGGSPEFSTRHTDEKPLSPMFEHMAVNVESLNRSASQKKRSKALSFGDLSKRVFDISCSNASQTTNCLPRLDGNATAIEKSFENTGAESNEVRDLGARQESHGHVPSNQSRECGIAELLEDDNSWKIPENARCFDNSNMDMEILKHALIEPTKEIDSHQSPCPADPPAWSGHSLRFERRKSSSKSQQNSSCTTPTFSASPARHNTPAACSGRRPASFESFARAGLLELQTWHLEKLKLCKLSSDDKNMAWSTREEEDMECSVSLRDHDSGVLEKGCLDDQAASWGEAEQTKLTERYDEEDARINAWEELQTSRAEAEMQKTEMKIEKMRARALEKMTNRIALARKKAKEMRAAAHTRRTNLAAKTTQQVEHIYIASHVLTPTPKSPLTCCFQA</sequence>
<feature type="coiled-coil region" evidence="2">
    <location>
        <begin position="649"/>
        <end position="691"/>
    </location>
</feature>
<proteinExistence type="inferred from homology"/>
<dbReference type="Proteomes" id="UP000822688">
    <property type="component" value="Chromosome 10"/>
</dbReference>
<feature type="compositionally biased region" description="Basic and acidic residues" evidence="3">
    <location>
        <begin position="302"/>
        <end position="316"/>
    </location>
</feature>
<evidence type="ECO:0000313" key="6">
    <source>
        <dbReference type="Proteomes" id="UP000822688"/>
    </source>
</evidence>
<evidence type="ECO:0000313" key="5">
    <source>
        <dbReference type="EMBL" id="KAG0560262.1"/>
    </source>
</evidence>
<feature type="compositionally biased region" description="Basic and acidic residues" evidence="3">
    <location>
        <begin position="56"/>
        <end position="75"/>
    </location>
</feature>
<name>A0A8T0GTG7_CERPU</name>
<dbReference type="EMBL" id="CM026431">
    <property type="protein sequence ID" value="KAG0560262.1"/>
    <property type="molecule type" value="Genomic_DNA"/>
</dbReference>
<feature type="region of interest" description="Disordered" evidence="3">
    <location>
        <begin position="48"/>
        <end position="88"/>
    </location>
</feature>
<feature type="region of interest" description="Disordered" evidence="3">
    <location>
        <begin position="492"/>
        <end position="548"/>
    </location>
</feature>
<gene>
    <name evidence="5" type="ORF">KC19_10G166400</name>
</gene>
<dbReference type="AlphaFoldDB" id="A0A8T0GTG7"/>
<dbReference type="PANTHER" id="PTHR31471">
    <property type="entry name" value="OS02G0116800 PROTEIN"/>
    <property type="match status" value="1"/>
</dbReference>
<reference evidence="5" key="1">
    <citation type="submission" date="2020-06" db="EMBL/GenBank/DDBJ databases">
        <title>WGS assembly of Ceratodon purpureus strain R40.</title>
        <authorList>
            <person name="Carey S.B."/>
            <person name="Jenkins J."/>
            <person name="Shu S."/>
            <person name="Lovell J.T."/>
            <person name="Sreedasyam A."/>
            <person name="Maumus F."/>
            <person name="Tiley G.P."/>
            <person name="Fernandez-Pozo N."/>
            <person name="Barry K."/>
            <person name="Chen C."/>
            <person name="Wang M."/>
            <person name="Lipzen A."/>
            <person name="Daum C."/>
            <person name="Saski C.A."/>
            <person name="Payton A.C."/>
            <person name="Mcbreen J.C."/>
            <person name="Conrad R.E."/>
            <person name="Kollar L.M."/>
            <person name="Olsson S."/>
            <person name="Huttunen S."/>
            <person name="Landis J.B."/>
            <person name="Wickett N.J."/>
            <person name="Johnson M.G."/>
            <person name="Rensing S.A."/>
            <person name="Grimwood J."/>
            <person name="Schmutz J."/>
            <person name="Mcdaniel S.F."/>
        </authorList>
    </citation>
    <scope>NUCLEOTIDE SEQUENCE</scope>
    <source>
        <strain evidence="5">R40</strain>
    </source>
</reference>
<feature type="region of interest" description="Disordered" evidence="3">
    <location>
        <begin position="171"/>
        <end position="191"/>
    </location>
</feature>